<keyword evidence="5" id="KW-0418">Kinase</keyword>
<keyword evidence="2" id="KW-0723">Serine/threonine-protein kinase</keyword>
<feature type="transmembrane region" description="Helical" evidence="9">
    <location>
        <begin position="321"/>
        <end position="338"/>
    </location>
</feature>
<sequence>MFGISNHTGFLAPHSLLFQRYQIVALAGQGGMGAVYQALDTGEHNRMVAIKEMSQANLRPEQLADAQQRFHGEANLLGSLQHPNLPQVYTSFTENGRSYLVMEFIAGKTLQELMQESSTGSLPVGQVVSYALQLCAVLSYLHEHVPPIVFRDLKPSNVMVTDQGRVYLIDFGIARLFKQGQRFDTESFGSLGYAPPEQFGHGQTSPRSDLYSLGATLFACLTGRHPNDNQPTPFHFQPVRHYNPAVPIELSNLIQQLVATDAARRPSGAYEVYGKLLAMQQQGASTTVSLHGSDPFYDARTAYAAQFGGRMQRYNNLPGKPGLWLSLVIIPFVARMYGHIRSTLVYLSIPYLRSQLTALPTRLLHVVKHIPAYLPLSFTPPVWTWRFGLLFLALFAAIAGGSLYALIGLRAPAHVVILCLCLLLLGLVVLARRSKSIHNGLTRNILTGLIVGLPGVCLALPAFADVQSALNAIRFGQIIGMVILLLAGISLWRADRYGAWASHLALGMIALLYACTSYSLGSESLSALFAGASPLAMQLINALLCLCLLVCAFCSFVRIGRPYAWFDRVTVFIISIIAIALQFHLGSFNELVQTPLSAALFWVGKSGENQDMVFNVLLGWGPLLIALLWIFLISGPTRLARISLTVLALPCVLLQNMLLKNAPATHPVPVLTGLFATSFMALLNINLLVAYGLLILVALQLLRARHFFTALERGMLYLVALLTALLQTAIWSHASSSLPADPRVLPGWRVAPQVGMEIVVGNQVGAVIFLWCIVGVVGAVVGRVIWRRMKSANQQDSSLNNSSFPWQPQPQLQQSWQWPLIAMRLEHLILWLTTLALVLTLPFFGTASGPLSSGLGGGAMGIDLNQLLWWILLLFLVVGLFRLVRPFGGWDRWQLLCNTLALGLLFFDHGKRGGDTHTNIIAWFASPHIVLPFYIATIGLIVIALVCLLWLKRTFQPTERTILWICFGLALCCAFLQIISPIFLLTACILLFQGILFVTRVERVR</sequence>
<keyword evidence="4" id="KW-0547">Nucleotide-binding</keyword>
<feature type="domain" description="Protein kinase" evidence="10">
    <location>
        <begin position="21"/>
        <end position="277"/>
    </location>
</feature>
<comment type="caution">
    <text evidence="11">The sequence shown here is derived from an EMBL/GenBank/DDBJ whole genome shotgun (WGS) entry which is preliminary data.</text>
</comment>
<protein>
    <recommendedName>
        <fullName evidence="1">non-specific serine/threonine protein kinase</fullName>
        <ecNumber evidence="1">2.7.11.1</ecNumber>
    </recommendedName>
</protein>
<evidence type="ECO:0000259" key="10">
    <source>
        <dbReference type="PROSITE" id="PS50011"/>
    </source>
</evidence>
<keyword evidence="9" id="KW-1133">Transmembrane helix</keyword>
<feature type="transmembrane region" description="Helical" evidence="9">
    <location>
        <begin position="867"/>
        <end position="884"/>
    </location>
</feature>
<dbReference type="PROSITE" id="PS50011">
    <property type="entry name" value="PROTEIN_KINASE_DOM"/>
    <property type="match status" value="1"/>
</dbReference>
<dbReference type="PANTHER" id="PTHR24363:SF0">
    <property type="entry name" value="SERINE_THREONINE KINASE LIKE DOMAIN CONTAINING 1"/>
    <property type="match status" value="1"/>
</dbReference>
<keyword evidence="6" id="KW-0067">ATP-binding</keyword>
<feature type="transmembrane region" description="Helical" evidence="9">
    <location>
        <begin position="679"/>
        <end position="702"/>
    </location>
</feature>
<keyword evidence="12" id="KW-1185">Reference proteome</keyword>
<feature type="transmembrane region" description="Helical" evidence="9">
    <location>
        <begin position="639"/>
        <end position="659"/>
    </location>
</feature>
<reference evidence="11 12" key="1">
    <citation type="submission" date="2023-02" db="EMBL/GenBank/DDBJ databases">
        <title>Dictyobacter halimunensis sp. nov., a new member of the class Ktedonobacteria from forest soil in a geothermal area.</title>
        <authorList>
            <person name="Rachmania M.K."/>
            <person name="Ningsih F."/>
            <person name="Sakai Y."/>
            <person name="Yabe S."/>
            <person name="Yokota A."/>
            <person name="Sjamsuridzal W."/>
        </authorList>
    </citation>
    <scope>NUCLEOTIDE SEQUENCE [LARGE SCALE GENOMIC DNA]</scope>
    <source>
        <strain evidence="11 12">S3.2.2.5</strain>
    </source>
</reference>
<organism evidence="11 12">
    <name type="scientific">Dictyobacter halimunensis</name>
    <dbReference type="NCBI Taxonomy" id="3026934"/>
    <lineage>
        <taxon>Bacteria</taxon>
        <taxon>Bacillati</taxon>
        <taxon>Chloroflexota</taxon>
        <taxon>Ktedonobacteria</taxon>
        <taxon>Ktedonobacterales</taxon>
        <taxon>Dictyobacteraceae</taxon>
        <taxon>Dictyobacter</taxon>
    </lineage>
</organism>
<evidence type="ECO:0000313" key="12">
    <source>
        <dbReference type="Proteomes" id="UP001344906"/>
    </source>
</evidence>
<feature type="transmembrane region" description="Helical" evidence="9">
    <location>
        <begin position="499"/>
        <end position="519"/>
    </location>
</feature>
<evidence type="ECO:0000256" key="7">
    <source>
        <dbReference type="ARBA" id="ARBA00047899"/>
    </source>
</evidence>
<feature type="transmembrane region" description="Helical" evidence="9">
    <location>
        <begin position="569"/>
        <end position="592"/>
    </location>
</feature>
<evidence type="ECO:0000256" key="9">
    <source>
        <dbReference type="SAM" id="Phobius"/>
    </source>
</evidence>
<dbReference type="EMBL" id="BSRI01000002">
    <property type="protein sequence ID" value="GLV59002.1"/>
    <property type="molecule type" value="Genomic_DNA"/>
</dbReference>
<keyword evidence="9" id="KW-0472">Membrane</keyword>
<evidence type="ECO:0000256" key="6">
    <source>
        <dbReference type="ARBA" id="ARBA00022840"/>
    </source>
</evidence>
<feature type="transmembrane region" description="Helical" evidence="9">
    <location>
        <begin position="444"/>
        <end position="463"/>
    </location>
</feature>
<dbReference type="InterPro" id="IPR000719">
    <property type="entry name" value="Prot_kinase_dom"/>
</dbReference>
<dbReference type="Proteomes" id="UP001344906">
    <property type="component" value="Unassembled WGS sequence"/>
</dbReference>
<comment type="catalytic activity">
    <reaction evidence="8">
        <text>L-seryl-[protein] + ATP = O-phospho-L-seryl-[protein] + ADP + H(+)</text>
        <dbReference type="Rhea" id="RHEA:17989"/>
        <dbReference type="Rhea" id="RHEA-COMP:9863"/>
        <dbReference type="Rhea" id="RHEA-COMP:11604"/>
        <dbReference type="ChEBI" id="CHEBI:15378"/>
        <dbReference type="ChEBI" id="CHEBI:29999"/>
        <dbReference type="ChEBI" id="CHEBI:30616"/>
        <dbReference type="ChEBI" id="CHEBI:83421"/>
        <dbReference type="ChEBI" id="CHEBI:456216"/>
        <dbReference type="EC" id="2.7.11.1"/>
    </reaction>
</comment>
<feature type="transmembrane region" description="Helical" evidence="9">
    <location>
        <begin position="929"/>
        <end position="951"/>
    </location>
</feature>
<dbReference type="CDD" id="cd14014">
    <property type="entry name" value="STKc_PknB_like"/>
    <property type="match status" value="1"/>
</dbReference>
<evidence type="ECO:0000256" key="3">
    <source>
        <dbReference type="ARBA" id="ARBA00022679"/>
    </source>
</evidence>
<evidence type="ECO:0000256" key="1">
    <source>
        <dbReference type="ARBA" id="ARBA00012513"/>
    </source>
</evidence>
<dbReference type="EC" id="2.7.11.1" evidence="1"/>
<feature type="transmembrane region" description="Helical" evidence="9">
    <location>
        <begin position="612"/>
        <end position="632"/>
    </location>
</feature>
<dbReference type="RefSeq" id="WP_338255453.1">
    <property type="nucleotide sequence ID" value="NZ_BSRI01000002.1"/>
</dbReference>
<feature type="transmembrane region" description="Helical" evidence="9">
    <location>
        <begin position="387"/>
        <end position="407"/>
    </location>
</feature>
<accession>A0ABQ6G1L4</accession>
<name>A0ABQ6G1L4_9CHLR</name>
<dbReference type="Gene3D" id="1.10.510.10">
    <property type="entry name" value="Transferase(Phosphotransferase) domain 1"/>
    <property type="match status" value="1"/>
</dbReference>
<feature type="transmembrane region" description="Helical" evidence="9">
    <location>
        <begin position="828"/>
        <end position="847"/>
    </location>
</feature>
<dbReference type="Gene3D" id="3.30.200.20">
    <property type="entry name" value="Phosphorylase Kinase, domain 1"/>
    <property type="match status" value="1"/>
</dbReference>
<feature type="transmembrane region" description="Helical" evidence="9">
    <location>
        <begin position="539"/>
        <end position="557"/>
    </location>
</feature>
<dbReference type="SMART" id="SM00220">
    <property type="entry name" value="S_TKc"/>
    <property type="match status" value="1"/>
</dbReference>
<feature type="transmembrane region" description="Helical" evidence="9">
    <location>
        <begin position="714"/>
        <end position="734"/>
    </location>
</feature>
<feature type="transmembrane region" description="Helical" evidence="9">
    <location>
        <begin position="413"/>
        <end position="432"/>
    </location>
</feature>
<gene>
    <name evidence="11" type="ORF">KDH_58300</name>
</gene>
<dbReference type="PANTHER" id="PTHR24363">
    <property type="entry name" value="SERINE/THREONINE PROTEIN KINASE"/>
    <property type="match status" value="1"/>
</dbReference>
<comment type="catalytic activity">
    <reaction evidence="7">
        <text>L-threonyl-[protein] + ATP = O-phospho-L-threonyl-[protein] + ADP + H(+)</text>
        <dbReference type="Rhea" id="RHEA:46608"/>
        <dbReference type="Rhea" id="RHEA-COMP:11060"/>
        <dbReference type="Rhea" id="RHEA-COMP:11605"/>
        <dbReference type="ChEBI" id="CHEBI:15378"/>
        <dbReference type="ChEBI" id="CHEBI:30013"/>
        <dbReference type="ChEBI" id="CHEBI:30616"/>
        <dbReference type="ChEBI" id="CHEBI:61977"/>
        <dbReference type="ChEBI" id="CHEBI:456216"/>
        <dbReference type="EC" id="2.7.11.1"/>
    </reaction>
</comment>
<feature type="transmembrane region" description="Helical" evidence="9">
    <location>
        <begin position="963"/>
        <end position="996"/>
    </location>
</feature>
<keyword evidence="9" id="KW-0812">Transmembrane</keyword>
<feature type="transmembrane region" description="Helical" evidence="9">
    <location>
        <begin position="475"/>
        <end position="492"/>
    </location>
</feature>
<evidence type="ECO:0000256" key="4">
    <source>
        <dbReference type="ARBA" id="ARBA00022741"/>
    </source>
</evidence>
<evidence type="ECO:0000256" key="5">
    <source>
        <dbReference type="ARBA" id="ARBA00022777"/>
    </source>
</evidence>
<feature type="transmembrane region" description="Helical" evidence="9">
    <location>
        <begin position="764"/>
        <end position="786"/>
    </location>
</feature>
<proteinExistence type="predicted"/>
<evidence type="ECO:0000256" key="8">
    <source>
        <dbReference type="ARBA" id="ARBA00048679"/>
    </source>
</evidence>
<evidence type="ECO:0000256" key="2">
    <source>
        <dbReference type="ARBA" id="ARBA00022527"/>
    </source>
</evidence>
<dbReference type="InterPro" id="IPR011009">
    <property type="entry name" value="Kinase-like_dom_sf"/>
</dbReference>
<dbReference type="Pfam" id="PF00069">
    <property type="entry name" value="Pkinase"/>
    <property type="match status" value="1"/>
</dbReference>
<keyword evidence="3" id="KW-0808">Transferase</keyword>
<dbReference type="SUPFAM" id="SSF56112">
    <property type="entry name" value="Protein kinase-like (PK-like)"/>
    <property type="match status" value="1"/>
</dbReference>
<evidence type="ECO:0000313" key="11">
    <source>
        <dbReference type="EMBL" id="GLV59002.1"/>
    </source>
</evidence>